<feature type="region of interest" description="Disordered" evidence="1">
    <location>
        <begin position="94"/>
        <end position="239"/>
    </location>
</feature>
<dbReference type="SUPFAM" id="SSF159034">
    <property type="entry name" value="Mib/herc2 domain-like"/>
    <property type="match status" value="2"/>
</dbReference>
<feature type="domain" description="MIB/HERC2" evidence="3">
    <location>
        <begin position="694"/>
        <end position="765"/>
    </location>
</feature>
<accession>A0A8W8HVD1</accession>
<dbReference type="SUPFAM" id="SSF117839">
    <property type="entry name" value="WWE domain"/>
    <property type="match status" value="1"/>
</dbReference>
<feature type="compositionally biased region" description="Pro residues" evidence="1">
    <location>
        <begin position="576"/>
        <end position="591"/>
    </location>
</feature>
<dbReference type="InterPro" id="IPR010606">
    <property type="entry name" value="Mib_Herc2"/>
</dbReference>
<name>A0A8W8HVD1_MAGGI</name>
<feature type="domain" description="VWFA" evidence="2">
    <location>
        <begin position="279"/>
        <end position="482"/>
    </location>
</feature>
<feature type="compositionally biased region" description="Basic and acidic residues" evidence="1">
    <location>
        <begin position="539"/>
        <end position="552"/>
    </location>
</feature>
<dbReference type="PROSITE" id="PS51416">
    <property type="entry name" value="MIB_HERC2"/>
    <property type="match status" value="1"/>
</dbReference>
<evidence type="ECO:0000313" key="5">
    <source>
        <dbReference type="Proteomes" id="UP000005408"/>
    </source>
</evidence>
<feature type="compositionally biased region" description="Basic and acidic residues" evidence="1">
    <location>
        <begin position="161"/>
        <end position="178"/>
    </location>
</feature>
<dbReference type="EnsemblMetazoa" id="G11132.7">
    <property type="protein sequence ID" value="G11132.7:cds"/>
    <property type="gene ID" value="G11132"/>
</dbReference>
<dbReference type="SUPFAM" id="SSF53300">
    <property type="entry name" value="vWA-like"/>
    <property type="match status" value="1"/>
</dbReference>
<dbReference type="Pfam" id="PF00092">
    <property type="entry name" value="VWA"/>
    <property type="match status" value="1"/>
</dbReference>
<dbReference type="Gene3D" id="2.30.30.40">
    <property type="entry name" value="SH3 Domains"/>
    <property type="match status" value="2"/>
</dbReference>
<dbReference type="GO" id="GO:0046872">
    <property type="term" value="F:metal ion binding"/>
    <property type="evidence" value="ECO:0007669"/>
    <property type="project" value="InterPro"/>
</dbReference>
<feature type="compositionally biased region" description="Low complexity" evidence="1">
    <location>
        <begin position="179"/>
        <end position="189"/>
    </location>
</feature>
<dbReference type="InterPro" id="IPR037197">
    <property type="entry name" value="WWE_dom_sf"/>
</dbReference>
<proteinExistence type="predicted"/>
<dbReference type="GO" id="GO:0016567">
    <property type="term" value="P:protein ubiquitination"/>
    <property type="evidence" value="ECO:0007669"/>
    <property type="project" value="InterPro"/>
</dbReference>
<dbReference type="InterPro" id="IPR037252">
    <property type="entry name" value="Mib_Herc2_sf"/>
</dbReference>
<sequence>MASNDMNKEMKYLEQLIQERFNTVFQMLETLDTRFQSLAQDSSEMYGILEELVDSVGAIKTSSRKTQTFVRRISQNLNGPNDFSRLSRLKNSLYGSMESVRTRSPASRESDTDDSPHDRPPREKYSDILKKRRQNPPYSYAKRNSAPLGTSNLRPTSPLILKEKDGSGQERGTIKDNVNENPANENVPSEPGPTVVSDPPPDVKPKKVAAPSPSVPIAEPPLDDPKDVPPPQATPVDYQSPESFLQSTNVQIQDPNLMSALRSVFNDTPTHPQFPTGLYTVLLIDVSTSINKAMFKEMQHFIDQMVDEVETSASDHNLEEMMAILTFGGRCEVIQHFTNDYMPIKDALQEKVKLGGKTPMLFGLAMAVAYCHKFGKRVKVNGHIVNQRILMITDGYPTDSHDKDACHGTDYETNGIKVQSEVFKFLPILERSPITVSCIGVGECNQVFLKDIAERGHGHFYSMSNTQNALKLGRYYLYQDPVTRARTAISQDNGRSDPKTIALQHTTATHLTDTDRAEILHLLKIDNDSRNPLPAPPPTKKEHPKPNIKQEPDPLPTPKPVQPPPHVSEKPEIKDPPPNIPPPVVTAPPQPKVSHLKTDHPNLTREVSVVPSSPDISLSESDGELFESYGAPHNRCFPWGTRVIRGEDWKWPDDQNMPGTVVAHKGEGVVVVKWDCGSHGEYPQENLFRINDPRALKPGEVIDVGCLVKRGPNWNRGDEDGGPETTGTVIRKHRNNKVSVIWPIGIVDRYSYGEGNKELEVVGSGATAAAQPSFVGAPGMDPIEPDTREPMDGEEVVWQWIDCETNEFHTFSKDEKDKLEDIYKKKTGTVLVGYKGQQLRCQPAQWKYRDYTVKSRTGKLHRRVCTHDEAQTFYLIEAL</sequence>
<dbReference type="OrthoDB" id="6151011at2759"/>
<feature type="region of interest" description="Disordered" evidence="1">
    <location>
        <begin position="524"/>
        <end position="598"/>
    </location>
</feature>
<dbReference type="SMART" id="SM00327">
    <property type="entry name" value="VWA"/>
    <property type="match status" value="1"/>
</dbReference>
<feature type="compositionally biased region" description="Basic and acidic residues" evidence="1">
    <location>
        <begin position="106"/>
        <end position="129"/>
    </location>
</feature>
<dbReference type="InterPro" id="IPR002035">
    <property type="entry name" value="VWF_A"/>
</dbReference>
<dbReference type="CDD" id="cd00198">
    <property type="entry name" value="vWFA"/>
    <property type="match status" value="1"/>
</dbReference>
<feature type="compositionally biased region" description="Pro residues" evidence="1">
    <location>
        <begin position="553"/>
        <end position="566"/>
    </location>
</feature>
<dbReference type="AlphaFoldDB" id="A0A8W8HVD1"/>
<protein>
    <submittedName>
        <fullName evidence="4">Uncharacterized protein</fullName>
    </submittedName>
</protein>
<evidence type="ECO:0000259" key="3">
    <source>
        <dbReference type="PROSITE" id="PS51416"/>
    </source>
</evidence>
<evidence type="ECO:0000259" key="2">
    <source>
        <dbReference type="PROSITE" id="PS50234"/>
    </source>
</evidence>
<evidence type="ECO:0000256" key="1">
    <source>
        <dbReference type="SAM" id="MobiDB-lite"/>
    </source>
</evidence>
<dbReference type="GO" id="GO:0004842">
    <property type="term" value="F:ubiquitin-protein transferase activity"/>
    <property type="evidence" value="ECO:0007669"/>
    <property type="project" value="InterPro"/>
</dbReference>
<reference evidence="4" key="1">
    <citation type="submission" date="2022-08" db="UniProtKB">
        <authorList>
            <consortium name="EnsemblMetazoa"/>
        </authorList>
    </citation>
    <scope>IDENTIFICATION</scope>
    <source>
        <strain evidence="4">05x7-T-G4-1.051#20</strain>
    </source>
</reference>
<dbReference type="Proteomes" id="UP000005408">
    <property type="component" value="Unassembled WGS sequence"/>
</dbReference>
<dbReference type="PROSITE" id="PS50234">
    <property type="entry name" value="VWFA"/>
    <property type="match status" value="1"/>
</dbReference>
<dbReference type="PANTHER" id="PTHR48148">
    <property type="entry name" value="KERATINOCYTE PROLINE-RICH PROTEIN"/>
    <property type="match status" value="1"/>
</dbReference>
<organism evidence="4 5">
    <name type="scientific">Magallana gigas</name>
    <name type="common">Pacific oyster</name>
    <name type="synonym">Crassostrea gigas</name>
    <dbReference type="NCBI Taxonomy" id="29159"/>
    <lineage>
        <taxon>Eukaryota</taxon>
        <taxon>Metazoa</taxon>
        <taxon>Spiralia</taxon>
        <taxon>Lophotrochozoa</taxon>
        <taxon>Mollusca</taxon>
        <taxon>Bivalvia</taxon>
        <taxon>Autobranchia</taxon>
        <taxon>Pteriomorphia</taxon>
        <taxon>Ostreida</taxon>
        <taxon>Ostreoidea</taxon>
        <taxon>Ostreidae</taxon>
        <taxon>Magallana</taxon>
    </lineage>
</organism>
<keyword evidence="5" id="KW-1185">Reference proteome</keyword>
<dbReference type="PANTHER" id="PTHR48148:SF3">
    <property type="entry name" value="KERATINOCYTE PROLINE-RICH PROTEIN"/>
    <property type="match status" value="1"/>
</dbReference>
<dbReference type="Gene3D" id="3.40.50.410">
    <property type="entry name" value="von Willebrand factor, type A domain"/>
    <property type="match status" value="1"/>
</dbReference>
<dbReference type="InterPro" id="IPR036465">
    <property type="entry name" value="vWFA_dom_sf"/>
</dbReference>
<evidence type="ECO:0000313" key="4">
    <source>
        <dbReference type="EnsemblMetazoa" id="G11132.7:cds"/>
    </source>
</evidence>